<name>A0ABQ2Q2V1_9GAMM</name>
<dbReference type="EMBL" id="BMQV01000006">
    <property type="protein sequence ID" value="GGP44903.1"/>
    <property type="molecule type" value="Genomic_DNA"/>
</dbReference>
<feature type="repeat" description="TPR" evidence="1">
    <location>
        <begin position="777"/>
        <end position="810"/>
    </location>
</feature>
<comment type="caution">
    <text evidence="3">The sequence shown here is derived from an EMBL/GenBank/DDBJ whole genome shotgun (WGS) entry which is preliminary data.</text>
</comment>
<evidence type="ECO:0000259" key="2">
    <source>
        <dbReference type="Pfam" id="PF01973"/>
    </source>
</evidence>
<keyword evidence="1" id="KW-0802">TPR repeat</keyword>
<organism evidence="3 4">
    <name type="scientific">Shewanella saliphila</name>
    <dbReference type="NCBI Taxonomy" id="2282698"/>
    <lineage>
        <taxon>Bacteria</taxon>
        <taxon>Pseudomonadati</taxon>
        <taxon>Pseudomonadota</taxon>
        <taxon>Gammaproteobacteria</taxon>
        <taxon>Alteromonadales</taxon>
        <taxon>Shewanellaceae</taxon>
        <taxon>Shewanella</taxon>
    </lineage>
</organism>
<dbReference type="Gene3D" id="1.25.40.10">
    <property type="entry name" value="Tetratricopeptide repeat domain"/>
    <property type="match status" value="1"/>
</dbReference>
<sequence>MIEEKKIANVFAISPFNEYYLPSVNRLTFEKIDSLSLFNKKFHSKFKQENTLHIIVGMDSGLLANYVMEYPLAEGSKYLFVELDEVLNFLNVDIPDSLNNSLSICTATQFKQILKNTDFNLFIVKHKFKLHYSTAASGNDIYALLNHDIEKAIEHEYFESSVGFTQKTFFKRQLDNLAENLMPAKLLQNSFPGKTCIVLGGGPSLNQHLNWIRENREKLIVFSVSRVAGKLSKEGIKSDIIVTVDPQDHSFEVNEAMMSLSNESILISADHTCAEIVAQWNGSLLYTGKQIPWDDEKNNKNIKTEGPTVTNSAINIATEMGFSQILLCGIDYCHSQSGQTHTSDTYKANLGANIGTIYEWVKTYKGEMAETPIQLLHAINDLSQFVKSHPKVNFVNLSIDAAIVENVNFRGTSDITLTDISTAQRDLICPQRFVLDVNEKNLMLNEVKATLDVSINKLEQLLVKLKQAKTLCKKISKIKSNNNILISMVKKLDSLESEFNNEYKKYSYIVKFYGYYEFSQFLTTKNSNSWTSDDINNQSKIYYDVFYNIAQELYDLTLDAKARLKTRISEYAEPLNFSAFIPQWRNDRHFGRALIWQREHSNIIEDLTLNDKNTLAQLTDEYSNLFVKKDEKSNTNLVENLNNATRKLSILIHQKHLIGINKMVEYLEPFIRQDVKIERLYYLAKSYYQFFTNSFENALETILQLSDTEREEQELSLIIRLSLKLNNFEQAIDSLSKIVQYNDEYLPQYAQILHLQGQNQLALTSYLDYLDKYPEDVPVLLKFGLFLVNVGEIDSAKSVLLQVMSIDPNNQTATKYLAILNK</sequence>
<protein>
    <recommendedName>
        <fullName evidence="2">6-hydroxymethylpterin diphosphokinase MptE-like domain-containing protein</fullName>
    </recommendedName>
</protein>
<reference evidence="4" key="1">
    <citation type="journal article" date="2019" name="Int. J. Syst. Evol. Microbiol.">
        <title>The Global Catalogue of Microorganisms (GCM) 10K type strain sequencing project: providing services to taxonomists for standard genome sequencing and annotation.</title>
        <authorList>
            <consortium name="The Broad Institute Genomics Platform"/>
            <consortium name="The Broad Institute Genome Sequencing Center for Infectious Disease"/>
            <person name="Wu L."/>
            <person name="Ma J."/>
        </authorList>
    </citation>
    <scope>NUCLEOTIDE SEQUENCE [LARGE SCALE GENOMIC DNA]</scope>
    <source>
        <strain evidence="4">JCM 32304</strain>
    </source>
</reference>
<dbReference type="InterPro" id="IPR019734">
    <property type="entry name" value="TPR_rpt"/>
</dbReference>
<evidence type="ECO:0000313" key="3">
    <source>
        <dbReference type="EMBL" id="GGP44903.1"/>
    </source>
</evidence>
<dbReference type="Pfam" id="PF01973">
    <property type="entry name" value="MptE-like"/>
    <property type="match status" value="1"/>
</dbReference>
<evidence type="ECO:0000313" key="4">
    <source>
        <dbReference type="Proteomes" id="UP000654367"/>
    </source>
</evidence>
<dbReference type="PROSITE" id="PS50005">
    <property type="entry name" value="TPR"/>
    <property type="match status" value="1"/>
</dbReference>
<proteinExistence type="predicted"/>
<dbReference type="Gene3D" id="3.90.1480.10">
    <property type="entry name" value="Alpha-2,3-sialyltransferase"/>
    <property type="match status" value="1"/>
</dbReference>
<dbReference type="PANTHER" id="PTHR41786:SF1">
    <property type="entry name" value="6-HYDROXYMETHYLPTERIN DIPHOSPHOKINASE MPTE-LIKE DOMAIN-CONTAINING PROTEIN"/>
    <property type="match status" value="1"/>
</dbReference>
<keyword evidence="4" id="KW-1185">Reference proteome</keyword>
<dbReference type="InterPro" id="IPR002826">
    <property type="entry name" value="MptE-like"/>
</dbReference>
<gene>
    <name evidence="3" type="ORF">GCM10009409_09570</name>
</gene>
<dbReference type="Proteomes" id="UP000654367">
    <property type="component" value="Unassembled WGS sequence"/>
</dbReference>
<dbReference type="PANTHER" id="PTHR41786">
    <property type="entry name" value="MOTILITY ACCESSORY FACTOR MAF"/>
    <property type="match status" value="1"/>
</dbReference>
<evidence type="ECO:0000256" key="1">
    <source>
        <dbReference type="PROSITE-ProRule" id="PRU00339"/>
    </source>
</evidence>
<feature type="domain" description="6-hydroxymethylpterin diphosphokinase MptE-like" evidence="2">
    <location>
        <begin position="171"/>
        <end position="336"/>
    </location>
</feature>
<dbReference type="SUPFAM" id="SSF48452">
    <property type="entry name" value="TPR-like"/>
    <property type="match status" value="1"/>
</dbReference>
<dbReference type="InterPro" id="IPR011990">
    <property type="entry name" value="TPR-like_helical_dom_sf"/>
</dbReference>
<accession>A0ABQ2Q2V1</accession>